<keyword evidence="4" id="KW-0479">Metal-binding</keyword>
<dbReference type="PIRSF" id="PIRSF005572">
    <property type="entry name" value="NifS"/>
    <property type="match status" value="1"/>
</dbReference>
<reference evidence="10 11" key="1">
    <citation type="journal article" date="2014" name="Int. J. Syst. Evol. Microbiol.">
        <title>Solimonas terrae sp. nov., isolated from soil.</title>
        <authorList>
            <person name="Kim S.J."/>
            <person name="Moon J.Y."/>
            <person name="Weon H.Y."/>
            <person name="Ahn J.H."/>
            <person name="Chen W.M."/>
            <person name="Kwon S.W."/>
        </authorList>
    </citation>
    <scope>NUCLEOTIDE SEQUENCE [LARGE SCALE GENOMIC DNA]</scope>
    <source>
        <strain evidence="10 11">KIS83-12</strain>
    </source>
</reference>
<evidence type="ECO:0000313" key="10">
    <source>
        <dbReference type="EMBL" id="NGY04541.1"/>
    </source>
</evidence>
<dbReference type="InterPro" id="IPR000192">
    <property type="entry name" value="Aminotrans_V_dom"/>
</dbReference>
<evidence type="ECO:0000256" key="3">
    <source>
        <dbReference type="ARBA" id="ARBA00022679"/>
    </source>
</evidence>
<dbReference type="Gene3D" id="1.10.260.50">
    <property type="match status" value="1"/>
</dbReference>
<evidence type="ECO:0000313" key="11">
    <source>
        <dbReference type="Proteomes" id="UP000472676"/>
    </source>
</evidence>
<comment type="caution">
    <text evidence="10">The sequence shown here is derived from an EMBL/GenBank/DDBJ whole genome shotgun (WGS) entry which is preliminary data.</text>
</comment>
<dbReference type="Proteomes" id="UP000472676">
    <property type="component" value="Unassembled WGS sequence"/>
</dbReference>
<accession>A0A6M2BQQ2</accession>
<dbReference type="Pfam" id="PF00266">
    <property type="entry name" value="Aminotran_5"/>
    <property type="match status" value="1"/>
</dbReference>
<gene>
    <name evidence="10" type="ORF">G7Y85_07190</name>
</gene>
<evidence type="ECO:0000256" key="6">
    <source>
        <dbReference type="ARBA" id="ARBA00023004"/>
    </source>
</evidence>
<dbReference type="GO" id="GO:0046872">
    <property type="term" value="F:metal ion binding"/>
    <property type="evidence" value="ECO:0007669"/>
    <property type="project" value="UniProtKB-KW"/>
</dbReference>
<evidence type="ECO:0000256" key="8">
    <source>
        <dbReference type="ARBA" id="ARBA00050776"/>
    </source>
</evidence>
<evidence type="ECO:0000259" key="9">
    <source>
        <dbReference type="Pfam" id="PF00266"/>
    </source>
</evidence>
<comment type="cofactor">
    <cofactor evidence="1">
        <name>pyridoxal 5'-phosphate</name>
        <dbReference type="ChEBI" id="CHEBI:597326"/>
    </cofactor>
</comment>
<dbReference type="RefSeq" id="WP_166254119.1">
    <property type="nucleotide sequence ID" value="NZ_JAAMOW010000003.1"/>
</dbReference>
<organism evidence="10 11">
    <name type="scientific">Solimonas terrae</name>
    <dbReference type="NCBI Taxonomy" id="1396819"/>
    <lineage>
        <taxon>Bacteria</taxon>
        <taxon>Pseudomonadati</taxon>
        <taxon>Pseudomonadota</taxon>
        <taxon>Gammaproteobacteria</taxon>
        <taxon>Nevskiales</taxon>
        <taxon>Nevskiaceae</taxon>
        <taxon>Solimonas</taxon>
    </lineage>
</organism>
<dbReference type="SUPFAM" id="SSF53383">
    <property type="entry name" value="PLP-dependent transferases"/>
    <property type="match status" value="1"/>
</dbReference>
<dbReference type="PANTHER" id="PTHR11601">
    <property type="entry name" value="CYSTEINE DESULFURYLASE FAMILY MEMBER"/>
    <property type="match status" value="1"/>
</dbReference>
<keyword evidence="6" id="KW-0408">Iron</keyword>
<dbReference type="AlphaFoldDB" id="A0A6M2BQQ2"/>
<dbReference type="Gene3D" id="3.40.640.10">
    <property type="entry name" value="Type I PLP-dependent aspartate aminotransferase-like (Major domain)"/>
    <property type="match status" value="1"/>
</dbReference>
<evidence type="ECO:0000256" key="5">
    <source>
        <dbReference type="ARBA" id="ARBA00022898"/>
    </source>
</evidence>
<dbReference type="InterPro" id="IPR015424">
    <property type="entry name" value="PyrdxlP-dep_Trfase"/>
</dbReference>
<dbReference type="EMBL" id="JAAMOW010000003">
    <property type="protein sequence ID" value="NGY04541.1"/>
    <property type="molecule type" value="Genomic_DNA"/>
</dbReference>
<evidence type="ECO:0000256" key="7">
    <source>
        <dbReference type="ARBA" id="ARBA00023014"/>
    </source>
</evidence>
<keyword evidence="3" id="KW-0808">Transferase</keyword>
<comment type="catalytic activity">
    <reaction evidence="8">
        <text>(sulfur carrier)-H + L-cysteine = (sulfur carrier)-SH + L-alanine</text>
        <dbReference type="Rhea" id="RHEA:43892"/>
        <dbReference type="Rhea" id="RHEA-COMP:14737"/>
        <dbReference type="Rhea" id="RHEA-COMP:14739"/>
        <dbReference type="ChEBI" id="CHEBI:29917"/>
        <dbReference type="ChEBI" id="CHEBI:35235"/>
        <dbReference type="ChEBI" id="CHEBI:57972"/>
        <dbReference type="ChEBI" id="CHEBI:64428"/>
        <dbReference type="EC" id="2.8.1.7"/>
    </reaction>
</comment>
<dbReference type="GO" id="GO:0051536">
    <property type="term" value="F:iron-sulfur cluster binding"/>
    <property type="evidence" value="ECO:0007669"/>
    <property type="project" value="UniProtKB-KW"/>
</dbReference>
<keyword evidence="7" id="KW-0411">Iron-sulfur</keyword>
<evidence type="ECO:0000256" key="4">
    <source>
        <dbReference type="ARBA" id="ARBA00022723"/>
    </source>
</evidence>
<dbReference type="InterPro" id="IPR015422">
    <property type="entry name" value="PyrdxlP-dep_Trfase_small"/>
</dbReference>
<name>A0A6M2BQQ2_9GAMM</name>
<keyword evidence="11" id="KW-1185">Reference proteome</keyword>
<comment type="similarity">
    <text evidence="2">Belongs to the class-V pyridoxal-phosphate-dependent aminotransferase family. NifS/IscS subfamily.</text>
</comment>
<sequence>MPVYFDNNATTRLDPRVLEAMLPYLSGPYGNASSLHRFGRAARDAVEHAREQLAQLVNCQPREIIWTSGGTESDNLALKGVTEGARPSRLLYGATEHPAVLEAAESLRARGWQVDTVAVGDDGVIDWPRFERQLAAGATRLVSLMRANNETGVIQDVARAAELVHAAGAWLHVDAVQACGKIVVDFARLQADLMSVSSHKIYGPKGMGALIVRAEVELHPLHHGGVQERGLRGGTENVASIVGFGAAAELAAQELGSRAAHVRDLRERLERGLHALPDARIFAGHVERLPNTVQFAIAGYEGEALLMQLDRQGFAVSSGSACASGRGEPSHVLLGMGIAREIAEGAIRVSFGKDNTEAEVDRFLAALAGLTRPTAMAAR</sequence>
<dbReference type="PANTHER" id="PTHR11601:SF34">
    <property type="entry name" value="CYSTEINE DESULFURASE"/>
    <property type="match status" value="1"/>
</dbReference>
<feature type="domain" description="Aminotransferase class V" evidence="9">
    <location>
        <begin position="3"/>
        <end position="363"/>
    </location>
</feature>
<evidence type="ECO:0000256" key="1">
    <source>
        <dbReference type="ARBA" id="ARBA00001933"/>
    </source>
</evidence>
<dbReference type="InterPro" id="IPR015421">
    <property type="entry name" value="PyrdxlP-dep_Trfase_major"/>
</dbReference>
<evidence type="ECO:0000256" key="2">
    <source>
        <dbReference type="ARBA" id="ARBA00006490"/>
    </source>
</evidence>
<protein>
    <submittedName>
        <fullName evidence="10">Cysteine desulfurase</fullName>
    </submittedName>
</protein>
<dbReference type="GO" id="GO:0031071">
    <property type="term" value="F:cysteine desulfurase activity"/>
    <property type="evidence" value="ECO:0007669"/>
    <property type="project" value="UniProtKB-EC"/>
</dbReference>
<dbReference type="InterPro" id="IPR016454">
    <property type="entry name" value="Cysteine_dSase"/>
</dbReference>
<dbReference type="Gene3D" id="3.90.1150.10">
    <property type="entry name" value="Aspartate Aminotransferase, domain 1"/>
    <property type="match status" value="1"/>
</dbReference>
<proteinExistence type="inferred from homology"/>
<keyword evidence="5" id="KW-0663">Pyridoxal phosphate</keyword>